<gene>
    <name evidence="1" type="ORF">NC653_018154</name>
</gene>
<proteinExistence type="predicted"/>
<dbReference type="Proteomes" id="UP001164929">
    <property type="component" value="Chromosome 7"/>
</dbReference>
<protein>
    <submittedName>
        <fullName evidence="1">Uncharacterized protein</fullName>
    </submittedName>
</protein>
<reference evidence="1" key="1">
    <citation type="journal article" date="2023" name="Mol. Ecol. Resour.">
        <title>Chromosome-level genome assembly of a triploid poplar Populus alba 'Berolinensis'.</title>
        <authorList>
            <person name="Chen S."/>
            <person name="Yu Y."/>
            <person name="Wang X."/>
            <person name="Wang S."/>
            <person name="Zhang T."/>
            <person name="Zhou Y."/>
            <person name="He R."/>
            <person name="Meng N."/>
            <person name="Wang Y."/>
            <person name="Liu W."/>
            <person name="Liu Z."/>
            <person name="Liu J."/>
            <person name="Guo Q."/>
            <person name="Huang H."/>
            <person name="Sederoff R.R."/>
            <person name="Wang G."/>
            <person name="Qu G."/>
            <person name="Chen S."/>
        </authorList>
    </citation>
    <scope>NUCLEOTIDE SEQUENCE</scope>
    <source>
        <strain evidence="1">SC-2020</strain>
    </source>
</reference>
<name>A0AAD6QFS9_9ROSI</name>
<accession>A0AAD6QFS9</accession>
<evidence type="ECO:0000313" key="2">
    <source>
        <dbReference type="Proteomes" id="UP001164929"/>
    </source>
</evidence>
<comment type="caution">
    <text evidence="1">The sequence shown here is derived from an EMBL/GenBank/DDBJ whole genome shotgun (WGS) entry which is preliminary data.</text>
</comment>
<dbReference type="AlphaFoldDB" id="A0AAD6QFS9"/>
<evidence type="ECO:0000313" key="1">
    <source>
        <dbReference type="EMBL" id="KAJ6989590.1"/>
    </source>
</evidence>
<sequence>MNQWEAYTRGRDSYQLAVRFLCTLWKRNHPLQKSDEADDVADDQDTYQPPTNDGRCIKAEGQAAIRQINARITVYLTVLSNLDEIQRVKEEIYFAALDLFKKPSAREIFLSLKVEKRLIWFFFLCSKVNWESSIVA</sequence>
<keyword evidence="2" id="KW-1185">Reference proteome</keyword>
<dbReference type="EMBL" id="JAQIZT010000007">
    <property type="protein sequence ID" value="KAJ6989590.1"/>
    <property type="molecule type" value="Genomic_DNA"/>
</dbReference>
<organism evidence="1 2">
    <name type="scientific">Populus alba x Populus x berolinensis</name>
    <dbReference type="NCBI Taxonomy" id="444605"/>
    <lineage>
        <taxon>Eukaryota</taxon>
        <taxon>Viridiplantae</taxon>
        <taxon>Streptophyta</taxon>
        <taxon>Embryophyta</taxon>
        <taxon>Tracheophyta</taxon>
        <taxon>Spermatophyta</taxon>
        <taxon>Magnoliopsida</taxon>
        <taxon>eudicotyledons</taxon>
        <taxon>Gunneridae</taxon>
        <taxon>Pentapetalae</taxon>
        <taxon>rosids</taxon>
        <taxon>fabids</taxon>
        <taxon>Malpighiales</taxon>
        <taxon>Salicaceae</taxon>
        <taxon>Saliceae</taxon>
        <taxon>Populus</taxon>
    </lineage>
</organism>